<dbReference type="Proteomes" id="UP000182060">
    <property type="component" value="Chromosome"/>
</dbReference>
<gene>
    <name evidence="4" type="ORF">AOC25_04135</name>
</gene>
<evidence type="ECO:0000313" key="4">
    <source>
        <dbReference type="EMBL" id="APC00874.1"/>
    </source>
</evidence>
<sequence length="334" mass="35745">MSKSTKLPEIRKEAFTKAREALGLNTKDLSGMTCLSVRQIEQIENGETSSFYGTQVKVTAAKKVAGILKISESEAFDLGDIASEIKSNDKNAVEEIEAKEAQTALFEKVSQPEAPKTLEKKSSKPSLYSPELSSSGMGFSKKSSGLGAKKKIFFLIIIAAAVAFSVINLRPLFFPEPPKEEEIVIIEEAPQAPVTEQKSEALAPAAVAPEPVASAPAVAAASECPPLDSSPLNYRPDAPKKPGNMVYLQSKTAQTVCVIDAGGKIQNKNLEPGVGISVFGKPPFKVLTAGLNKVDMYYQGAKVRIGNTSDKTIILEPAEIIIQPDAPVETQIRQ</sequence>
<dbReference type="SUPFAM" id="SSF47413">
    <property type="entry name" value="lambda repressor-like DNA-binding domains"/>
    <property type="match status" value="1"/>
</dbReference>
<evidence type="ECO:0000259" key="3">
    <source>
        <dbReference type="PROSITE" id="PS50943"/>
    </source>
</evidence>
<organism evidence="4 5">
    <name type="scientific">Polynucleobacter asymbioticus</name>
    <dbReference type="NCBI Taxonomy" id="576611"/>
    <lineage>
        <taxon>Bacteria</taxon>
        <taxon>Pseudomonadati</taxon>
        <taxon>Pseudomonadota</taxon>
        <taxon>Betaproteobacteria</taxon>
        <taxon>Burkholderiales</taxon>
        <taxon>Burkholderiaceae</taxon>
        <taxon>Polynucleobacter</taxon>
    </lineage>
</organism>
<dbReference type="Pfam" id="PF13413">
    <property type="entry name" value="HTH_25"/>
    <property type="match status" value="1"/>
</dbReference>
<evidence type="ECO:0000256" key="2">
    <source>
        <dbReference type="SAM" id="Phobius"/>
    </source>
</evidence>
<proteinExistence type="predicted"/>
<evidence type="ECO:0000313" key="5">
    <source>
        <dbReference type="Proteomes" id="UP000182060"/>
    </source>
</evidence>
<keyword evidence="2" id="KW-0812">Transmembrane</keyword>
<feature type="region of interest" description="Disordered" evidence="1">
    <location>
        <begin position="109"/>
        <end position="139"/>
    </location>
</feature>
<protein>
    <recommendedName>
        <fullName evidence="3">HTH cro/C1-type domain-containing protein</fullName>
    </recommendedName>
</protein>
<dbReference type="CDD" id="cd00093">
    <property type="entry name" value="HTH_XRE"/>
    <property type="match status" value="1"/>
</dbReference>
<dbReference type="InterPro" id="IPR001387">
    <property type="entry name" value="Cro/C1-type_HTH"/>
</dbReference>
<keyword evidence="2" id="KW-0472">Membrane</keyword>
<dbReference type="GO" id="GO:0003677">
    <property type="term" value="F:DNA binding"/>
    <property type="evidence" value="ECO:0007669"/>
    <property type="project" value="InterPro"/>
</dbReference>
<feature type="transmembrane region" description="Helical" evidence="2">
    <location>
        <begin position="152"/>
        <end position="173"/>
    </location>
</feature>
<dbReference type="RefSeq" id="WP_071539011.1">
    <property type="nucleotide sequence ID" value="NZ_CP015016.1"/>
</dbReference>
<keyword evidence="2" id="KW-1133">Transmembrane helix</keyword>
<dbReference type="PROSITE" id="PS50943">
    <property type="entry name" value="HTH_CROC1"/>
    <property type="match status" value="1"/>
</dbReference>
<dbReference type="AlphaFoldDB" id="A0AAC9IQE9"/>
<dbReference type="EMBL" id="CP015017">
    <property type="protein sequence ID" value="APC00874.1"/>
    <property type="molecule type" value="Genomic_DNA"/>
</dbReference>
<accession>A0AAC9IQE9</accession>
<evidence type="ECO:0000256" key="1">
    <source>
        <dbReference type="SAM" id="MobiDB-lite"/>
    </source>
</evidence>
<dbReference type="Gene3D" id="1.10.260.40">
    <property type="entry name" value="lambda repressor-like DNA-binding domains"/>
    <property type="match status" value="1"/>
</dbReference>
<feature type="domain" description="HTH cro/C1-type" evidence="3">
    <location>
        <begin position="17"/>
        <end position="75"/>
    </location>
</feature>
<reference evidence="4" key="1">
    <citation type="journal article" date="2017" name="Appl. Environ. Microbiol.">
        <title>Microdiversification of a pelagic Polynucleobacter species is mainly driven by acquisition of genomic islands from a partially interspecific gene pool.</title>
        <authorList>
            <person name="Hoetzinger M."/>
            <person name="Hahn M.W."/>
            <person name="Jezberova J."/>
            <person name="Schmidt J."/>
            <person name="Koll U."/>
        </authorList>
    </citation>
    <scope>NUCLEOTIDE SEQUENCE</scope>
    <source>
        <strain evidence="4">MWH-RechtKol4</strain>
    </source>
</reference>
<name>A0AAC9IQE9_9BURK</name>
<dbReference type="InterPro" id="IPR010982">
    <property type="entry name" value="Lambda_DNA-bd_dom_sf"/>
</dbReference>